<dbReference type="PANTHER" id="PTHR33307">
    <property type="entry name" value="ALPHA-RHAMNOSIDASE (EUROFUNG)"/>
    <property type="match status" value="1"/>
</dbReference>
<feature type="domain" description="Bacterial alpha-L-rhamnosidase N-terminal" evidence="4">
    <location>
        <begin position="138"/>
        <end position="307"/>
    </location>
</feature>
<dbReference type="Gene3D" id="1.50.10.10">
    <property type="match status" value="1"/>
</dbReference>
<dbReference type="Pfam" id="PF05592">
    <property type="entry name" value="Bac_rhamnosid"/>
    <property type="match status" value="1"/>
</dbReference>
<evidence type="ECO:0000256" key="2">
    <source>
        <dbReference type="ARBA" id="ARBA00012652"/>
    </source>
</evidence>
<dbReference type="InterPro" id="IPR013783">
    <property type="entry name" value="Ig-like_fold"/>
</dbReference>
<dbReference type="InterPro" id="IPR008928">
    <property type="entry name" value="6-hairpin_glycosidase_sf"/>
</dbReference>
<dbReference type="Pfam" id="PF08531">
    <property type="entry name" value="Bac_rhamnosid_N"/>
    <property type="match status" value="1"/>
</dbReference>
<feature type="domain" description="Alpha-L-rhamnosidase six-hairpin glycosidase" evidence="5">
    <location>
        <begin position="425"/>
        <end position="546"/>
    </location>
</feature>
<dbReference type="EC" id="3.2.1.40" evidence="2"/>
<organism evidence="6">
    <name type="scientific">marine metagenome</name>
    <dbReference type="NCBI Taxonomy" id="408172"/>
    <lineage>
        <taxon>unclassified sequences</taxon>
        <taxon>metagenomes</taxon>
        <taxon>ecological metagenomes</taxon>
    </lineage>
</organism>
<dbReference type="EMBL" id="UINC01046505">
    <property type="protein sequence ID" value="SVB54611.1"/>
    <property type="molecule type" value="Genomic_DNA"/>
</dbReference>
<dbReference type="InterPro" id="IPR013737">
    <property type="entry name" value="Bac_rhamnosid_N"/>
</dbReference>
<evidence type="ECO:0000259" key="5">
    <source>
        <dbReference type="Pfam" id="PF17389"/>
    </source>
</evidence>
<dbReference type="Pfam" id="PF25788">
    <property type="entry name" value="Ig_Rha78A_N"/>
    <property type="match status" value="1"/>
</dbReference>
<dbReference type="InterPro" id="IPR016007">
    <property type="entry name" value="Alpha_rhamnosid"/>
</dbReference>
<dbReference type="InterPro" id="IPR008902">
    <property type="entry name" value="Rhamnosid_concanavalin"/>
</dbReference>
<dbReference type="InterPro" id="IPR012341">
    <property type="entry name" value="6hp_glycosidase-like_sf"/>
</dbReference>
<gene>
    <name evidence="6" type="ORF">METZ01_LOCUS207465</name>
</gene>
<reference evidence="6" key="1">
    <citation type="submission" date="2018-05" db="EMBL/GenBank/DDBJ databases">
        <authorList>
            <person name="Lanie J.A."/>
            <person name="Ng W.-L."/>
            <person name="Kazmierczak K.M."/>
            <person name="Andrzejewski T.M."/>
            <person name="Davidsen T.M."/>
            <person name="Wayne K.J."/>
            <person name="Tettelin H."/>
            <person name="Glass J.I."/>
            <person name="Rusch D."/>
            <person name="Podicherti R."/>
            <person name="Tsui H.-C.T."/>
            <person name="Winkler M.E."/>
        </authorList>
    </citation>
    <scope>NUCLEOTIDE SEQUENCE</scope>
</reference>
<dbReference type="Gene3D" id="2.60.40.10">
    <property type="entry name" value="Immunoglobulins"/>
    <property type="match status" value="1"/>
</dbReference>
<dbReference type="PANTHER" id="PTHR33307:SF6">
    <property type="entry name" value="ALPHA-RHAMNOSIDASE (EUROFUNG)-RELATED"/>
    <property type="match status" value="1"/>
</dbReference>
<evidence type="ECO:0000313" key="6">
    <source>
        <dbReference type="EMBL" id="SVB54611.1"/>
    </source>
</evidence>
<feature type="non-terminal residue" evidence="6">
    <location>
        <position position="1"/>
    </location>
</feature>
<feature type="domain" description="Alpha-L-rhamnosidase concanavalin-like" evidence="3">
    <location>
        <begin position="316"/>
        <end position="420"/>
    </location>
</feature>
<dbReference type="SUPFAM" id="SSF48208">
    <property type="entry name" value="Six-hairpin glycosidases"/>
    <property type="match status" value="1"/>
</dbReference>
<dbReference type="GO" id="GO:0030596">
    <property type="term" value="F:alpha-L-rhamnosidase activity"/>
    <property type="evidence" value="ECO:0007669"/>
    <property type="project" value="UniProtKB-EC"/>
</dbReference>
<accession>A0A382EXC5</accession>
<proteinExistence type="predicted"/>
<name>A0A382EXC5_9ZZZZ</name>
<protein>
    <recommendedName>
        <fullName evidence="2">alpha-L-rhamnosidase</fullName>
        <ecNumber evidence="2">3.2.1.40</ecNumber>
    </recommendedName>
</protein>
<dbReference type="Gene3D" id="2.60.120.260">
    <property type="entry name" value="Galactose-binding domain-like"/>
    <property type="match status" value="2"/>
</dbReference>
<evidence type="ECO:0000259" key="4">
    <source>
        <dbReference type="Pfam" id="PF08531"/>
    </source>
</evidence>
<feature type="non-terminal residue" evidence="6">
    <location>
        <position position="546"/>
    </location>
</feature>
<dbReference type="Pfam" id="PF17389">
    <property type="entry name" value="Bac_rhamnosid6H"/>
    <property type="match status" value="1"/>
</dbReference>
<evidence type="ECO:0000259" key="3">
    <source>
        <dbReference type="Pfam" id="PF05592"/>
    </source>
</evidence>
<dbReference type="GO" id="GO:0005975">
    <property type="term" value="P:carbohydrate metabolic process"/>
    <property type="evidence" value="ECO:0007669"/>
    <property type="project" value="InterPro"/>
</dbReference>
<evidence type="ECO:0000256" key="1">
    <source>
        <dbReference type="ARBA" id="ARBA00001445"/>
    </source>
</evidence>
<sequence>KTDPIGIDVKQPRLSWKISTNERGWRQSAYQVQVAASADDLRGSRAIIWDSGKLASAESVHREYAGPEVRSSMRYFWRVRVWDSADQVSSWSDTAYWEVGLLDAADWTAQWITPDSDGNTSTSQPAVLLRGIFDVDQTIRSARAYVTSRGLYEVAINGRRVGDELFTPGWTAYHKRIQYQTYDVTEHVRQGGNAVGVTLGDGWYRGVIGFSEQRNYYGDRLGLLLQIRIEYEDGQVDVFGTDEQWRASTGPIRMSDIYMGEVYDARLERPGWTLPGYTSAEWQAVRLLEGPQVRLVAPAGPPVRRIEEIQPVEILRTPNGDTVFDLGQNIVGWVKLTVDAAGATAGDAIVLRHAEVLDSKGNLYVENLRTATQRVEYILTGDETRTVFEPHFTFQGFRYVAVEGYPGEPTLDDLTGVVIHSDMADTGKFEASNEQLNQLQHNIRWGQKGNFLDVPTDCPQRDERMGWTGDAQVFCRTAGFNMQVAPFFTKWLGDVAADQYANGSIPWVVPDVLTSDSRGAGATGWADAGIIIPWTIYLVYGDERIL</sequence>
<comment type="catalytic activity">
    <reaction evidence="1">
        <text>Hydrolysis of terminal non-reducing alpha-L-rhamnose residues in alpha-L-rhamnosides.</text>
        <dbReference type="EC" id="3.2.1.40"/>
    </reaction>
</comment>
<dbReference type="InterPro" id="IPR035396">
    <property type="entry name" value="Bac_rhamnosid6H"/>
</dbReference>
<dbReference type="AlphaFoldDB" id="A0A382EXC5"/>